<accession>H5TBS7</accession>
<dbReference type="EMBL" id="BAET01000014">
    <property type="protein sequence ID" value="GAB55754.1"/>
    <property type="molecule type" value="Genomic_DNA"/>
</dbReference>
<proteinExistence type="predicted"/>
<reference evidence="1 2" key="2">
    <citation type="journal article" date="2017" name="Antonie Van Leeuwenhoek">
        <title>Rhizobium rhizosphaerae sp. nov., a novel species isolated from rice rhizosphere.</title>
        <authorList>
            <person name="Zhao J.J."/>
            <person name="Zhang J."/>
            <person name="Zhang R.J."/>
            <person name="Zhang C.W."/>
            <person name="Yin H.Q."/>
            <person name="Zhang X.X."/>
        </authorList>
    </citation>
    <scope>NUCLEOTIDE SEQUENCE [LARGE SCALE GENOMIC DNA]</scope>
    <source>
        <strain evidence="1 2">ACAM 611</strain>
    </source>
</reference>
<dbReference type="Proteomes" id="UP000053586">
    <property type="component" value="Unassembled WGS sequence"/>
</dbReference>
<sequence>METGGTSRVKVHVKTLALGFVAKHTFGGRKTTNITQTNE</sequence>
<keyword evidence="2" id="KW-1185">Reference proteome</keyword>
<evidence type="ECO:0000313" key="2">
    <source>
        <dbReference type="Proteomes" id="UP000053586"/>
    </source>
</evidence>
<organism evidence="1 2">
    <name type="scientific">Glaciecola punicea ACAM 611</name>
    <dbReference type="NCBI Taxonomy" id="1121923"/>
    <lineage>
        <taxon>Bacteria</taxon>
        <taxon>Pseudomonadati</taxon>
        <taxon>Pseudomonadota</taxon>
        <taxon>Gammaproteobacteria</taxon>
        <taxon>Alteromonadales</taxon>
        <taxon>Alteromonadaceae</taxon>
        <taxon>Glaciecola</taxon>
    </lineage>
</organism>
<comment type="caution">
    <text evidence="1">The sequence shown here is derived from an EMBL/GenBank/DDBJ whole genome shotgun (WGS) entry which is preliminary data.</text>
</comment>
<reference evidence="1 2" key="1">
    <citation type="journal article" date="2012" name="J. Bacteriol.">
        <title>Genome sequence of proteorhodopsin-containing sea ice bacterium Glaciecola punicea ACAM 611T.</title>
        <authorList>
            <person name="Qin Q.-L."/>
            <person name="Xie B.-B."/>
            <person name="Shu Y.-L."/>
            <person name="Rong J.-C."/>
            <person name="Zhao D.-L."/>
            <person name="Zhang X.-Y."/>
            <person name="Chen X.-L."/>
            <person name="Zhou B.-C."/>
            <person name="Zhanga Y.-Z."/>
        </authorList>
    </citation>
    <scope>NUCLEOTIDE SEQUENCE [LARGE SCALE GENOMIC DNA]</scope>
    <source>
        <strain evidence="1 2">ACAM 611</strain>
    </source>
</reference>
<protein>
    <submittedName>
        <fullName evidence="1">Uncharacterized protein</fullName>
    </submittedName>
</protein>
<name>H5TBS7_9ALTE</name>
<evidence type="ECO:0000313" key="1">
    <source>
        <dbReference type="EMBL" id="GAB55754.1"/>
    </source>
</evidence>
<dbReference type="AlphaFoldDB" id="H5TBS7"/>
<gene>
    <name evidence="1" type="ORF">GPUN_1637</name>
</gene>